<proteinExistence type="predicted"/>
<reference evidence="1 2" key="1">
    <citation type="journal article" date="2016" name="Front. Microbiol.">
        <title>Comprehensive Phylogenetic Analysis of Bovine Non-aureus Staphylococci Species Based on Whole-Genome Sequencing.</title>
        <authorList>
            <person name="Naushad S."/>
            <person name="Barkema H.W."/>
            <person name="Luby C."/>
            <person name="Condas L.A."/>
            <person name="Nobrega D.B."/>
            <person name="Carson D.A."/>
            <person name="De Buck J."/>
        </authorList>
    </citation>
    <scope>NUCLEOTIDE SEQUENCE [LARGE SCALE GENOMIC DNA]</scope>
    <source>
        <strain evidence="1 2">SNUC 4781</strain>
    </source>
</reference>
<sequence length="112" mass="12853">MYLIVRYSMGNTLLYLRNDKKEPINSRVIAISNHNYINQLTSYIEDLIKTVGADIKVLRFIVLEINDVESLNIDAVSVISRILEMIIGTKVIVTNDINRFDYDKYLATVQLG</sequence>
<evidence type="ECO:0000313" key="2">
    <source>
        <dbReference type="Proteomes" id="UP000265541"/>
    </source>
</evidence>
<comment type="caution">
    <text evidence="1">The sequence shown here is derived from an EMBL/GenBank/DDBJ whole genome shotgun (WGS) entry which is preliminary data.</text>
</comment>
<dbReference type="RefSeq" id="WP_119483847.1">
    <property type="nucleotide sequence ID" value="NZ_QYJN01000001.1"/>
</dbReference>
<organism evidence="1 2">
    <name type="scientific">Staphylococcus gallinarum</name>
    <dbReference type="NCBI Taxonomy" id="1293"/>
    <lineage>
        <taxon>Bacteria</taxon>
        <taxon>Bacillati</taxon>
        <taxon>Bacillota</taxon>
        <taxon>Bacilli</taxon>
        <taxon>Bacillales</taxon>
        <taxon>Staphylococcaceae</taxon>
        <taxon>Staphylococcus</taxon>
    </lineage>
</organism>
<dbReference type="EMBL" id="QYJN01000001">
    <property type="protein sequence ID" value="RIP37032.1"/>
    <property type="molecule type" value="Genomic_DNA"/>
</dbReference>
<accession>A0A3A0W8C4</accession>
<dbReference type="AlphaFoldDB" id="A0A3A0W8C4"/>
<dbReference type="Proteomes" id="UP000265541">
    <property type="component" value="Unassembled WGS sequence"/>
</dbReference>
<evidence type="ECO:0000313" key="1">
    <source>
        <dbReference type="EMBL" id="RIP37032.1"/>
    </source>
</evidence>
<dbReference type="OrthoDB" id="2403102at2"/>
<name>A0A3A0W8C4_STAGA</name>
<gene>
    <name evidence="1" type="ORF">BUZ14_00370</name>
</gene>
<protein>
    <submittedName>
        <fullName evidence="1">Uncharacterized protein</fullName>
    </submittedName>
</protein>